<evidence type="ECO:0000313" key="3">
    <source>
        <dbReference type="Proteomes" id="UP001642464"/>
    </source>
</evidence>
<dbReference type="EMBL" id="CAXAMM010039561">
    <property type="protein sequence ID" value="CAK9087262.1"/>
    <property type="molecule type" value="Genomic_DNA"/>
</dbReference>
<keyword evidence="3" id="KW-1185">Reference proteome</keyword>
<sequence length="722" mass="79745">MQAVNDSWEVLRDAMKRSEYNKKIIAQAIANEENAKKRKATSQIAASQKEQAQAAAKKANQKPAEQKPASKQKMGPSSTAAAASASSKPMPEQAPASAKDKSSSWVYCKLVEQRAAATCKSLLQAKLIRKFEHKQYAGAKHAVAVAEEFQKACESMMVEALSSKLEQLKSFCADNGIELPQGRLTRSYLADTIEEALYRGGCSTLEERLRKSYQQSIVVSSTEAGPATLKQGIVYDGVTGKFMGTYEVKGFGSISKIFACKQDCEFWYDSLHSLHLKGRLAGNLGALRQAEASRKATAAVIEKIMQDNITMEGEQQKGKAQDVKGGRDFFPDMFPQKKGSPLPAAAVRLYKGVLDQLLTMAMTHEVKGVVLGLWNAQLGWRSTTCMVLGHSCTKQSIEEFVVQSGLIKLGIISYGTSQQPTDEAFAELKDVANGECKTPLLAHFVREKFKVSHVGFELDASTGNPKQVTLETLSRRVKGETFQVLGTGVKEAMASILKKQQDTQLTKFKVSSIPPDGRCFWYSWIACLDPEEWFSVSRNRSGYAITRTRLKIEEEMGEALLQEVMEKMISSSSSQKEKALYKEVLDRGAKKILQDSKQVSLEAAHLIGLFFGCSFRITLDKEVVKKSRGLYPQDAIYGQADGTMCGHFYFHFLGQNCGHYDVLFDDPDRFSGQGFKSADEGYIVFISSLFFKCLIQEAVYLGNTEDRKAASGSAAEQQVRDI</sequence>
<feature type="region of interest" description="Disordered" evidence="1">
    <location>
        <begin position="29"/>
        <end position="98"/>
    </location>
</feature>
<accession>A0ABP0QJW9</accession>
<feature type="compositionally biased region" description="Low complexity" evidence="1">
    <location>
        <begin position="77"/>
        <end position="87"/>
    </location>
</feature>
<evidence type="ECO:0008006" key="4">
    <source>
        <dbReference type="Google" id="ProtNLM"/>
    </source>
</evidence>
<reference evidence="2 3" key="1">
    <citation type="submission" date="2024-02" db="EMBL/GenBank/DDBJ databases">
        <authorList>
            <person name="Chen Y."/>
            <person name="Shah S."/>
            <person name="Dougan E. K."/>
            <person name="Thang M."/>
            <person name="Chan C."/>
        </authorList>
    </citation>
    <scope>NUCLEOTIDE SEQUENCE [LARGE SCALE GENOMIC DNA]</scope>
</reference>
<gene>
    <name evidence="2" type="ORF">SCF082_LOCUS41250</name>
</gene>
<protein>
    <recommendedName>
        <fullName evidence="4">Ubiquitinyl hydrolase 1</fullName>
    </recommendedName>
</protein>
<organism evidence="2 3">
    <name type="scientific">Durusdinium trenchii</name>
    <dbReference type="NCBI Taxonomy" id="1381693"/>
    <lineage>
        <taxon>Eukaryota</taxon>
        <taxon>Sar</taxon>
        <taxon>Alveolata</taxon>
        <taxon>Dinophyceae</taxon>
        <taxon>Suessiales</taxon>
        <taxon>Symbiodiniaceae</taxon>
        <taxon>Durusdinium</taxon>
    </lineage>
</organism>
<comment type="caution">
    <text evidence="2">The sequence shown here is derived from an EMBL/GenBank/DDBJ whole genome shotgun (WGS) entry which is preliminary data.</text>
</comment>
<evidence type="ECO:0000256" key="1">
    <source>
        <dbReference type="SAM" id="MobiDB-lite"/>
    </source>
</evidence>
<name>A0ABP0QJW9_9DINO</name>
<feature type="compositionally biased region" description="Low complexity" evidence="1">
    <location>
        <begin position="45"/>
        <end position="69"/>
    </location>
</feature>
<evidence type="ECO:0000313" key="2">
    <source>
        <dbReference type="EMBL" id="CAK9087262.1"/>
    </source>
</evidence>
<dbReference type="Proteomes" id="UP001642464">
    <property type="component" value="Unassembled WGS sequence"/>
</dbReference>
<proteinExistence type="predicted"/>